<dbReference type="EMBL" id="JBHSWH010000001">
    <property type="protein sequence ID" value="MFC6704243.1"/>
    <property type="molecule type" value="Genomic_DNA"/>
</dbReference>
<dbReference type="InterPro" id="IPR032710">
    <property type="entry name" value="NTF2-like_dom_sf"/>
</dbReference>
<keyword evidence="4 7" id="KW-0731">Sigma factor</keyword>
<protein>
    <recommendedName>
        <fullName evidence="7">RNA polymerase sigma factor</fullName>
    </recommendedName>
</protein>
<dbReference type="InterPro" id="IPR014284">
    <property type="entry name" value="RNA_pol_sigma-70_dom"/>
</dbReference>
<dbReference type="Gene3D" id="3.10.450.50">
    <property type="match status" value="1"/>
</dbReference>
<dbReference type="Proteomes" id="UP001596298">
    <property type="component" value="Unassembled WGS sequence"/>
</dbReference>
<dbReference type="PANTHER" id="PTHR43133:SF65">
    <property type="entry name" value="ECF RNA POLYMERASE SIGMA FACTOR SIGG"/>
    <property type="match status" value="1"/>
</dbReference>
<accession>A0ABW2ABX2</accession>
<dbReference type="InterPro" id="IPR036388">
    <property type="entry name" value="WH-like_DNA-bd_sf"/>
</dbReference>
<dbReference type="InterPro" id="IPR013325">
    <property type="entry name" value="RNA_pol_sigma_r2"/>
</dbReference>
<evidence type="ECO:0000256" key="7">
    <source>
        <dbReference type="RuleBase" id="RU000716"/>
    </source>
</evidence>
<dbReference type="Pfam" id="PF04542">
    <property type="entry name" value="Sigma70_r2"/>
    <property type="match status" value="1"/>
</dbReference>
<evidence type="ECO:0000256" key="4">
    <source>
        <dbReference type="ARBA" id="ARBA00023082"/>
    </source>
</evidence>
<dbReference type="InterPro" id="IPR014305">
    <property type="entry name" value="RNA_pol_sigma-G_actinobac"/>
</dbReference>
<dbReference type="SUPFAM" id="SSF54427">
    <property type="entry name" value="NTF2-like"/>
    <property type="match status" value="1"/>
</dbReference>
<dbReference type="PROSITE" id="PS01063">
    <property type="entry name" value="SIGMA70_ECF"/>
    <property type="match status" value="1"/>
</dbReference>
<keyword evidence="3 7" id="KW-0805">Transcription regulation</keyword>
<evidence type="ECO:0000313" key="11">
    <source>
        <dbReference type="EMBL" id="MFC6704243.1"/>
    </source>
</evidence>
<gene>
    <name evidence="11" type="ORF">ACFQDH_02875</name>
</gene>
<evidence type="ECO:0000259" key="8">
    <source>
        <dbReference type="Pfam" id="PF04542"/>
    </source>
</evidence>
<dbReference type="RefSeq" id="WP_382398291.1">
    <property type="nucleotide sequence ID" value="NZ_JBHSWH010000001.1"/>
</dbReference>
<reference evidence="12" key="1">
    <citation type="journal article" date="2019" name="Int. J. Syst. Evol. Microbiol.">
        <title>The Global Catalogue of Microorganisms (GCM) 10K type strain sequencing project: providing services to taxonomists for standard genome sequencing and annotation.</title>
        <authorList>
            <consortium name="The Broad Institute Genomics Platform"/>
            <consortium name="The Broad Institute Genome Sequencing Center for Infectious Disease"/>
            <person name="Wu L."/>
            <person name="Ma J."/>
        </authorList>
    </citation>
    <scope>NUCLEOTIDE SEQUENCE [LARGE SCALE GENOMIC DNA]</scope>
    <source>
        <strain evidence="12">CCUG 58127</strain>
    </source>
</reference>
<dbReference type="Pfam" id="PF08281">
    <property type="entry name" value="Sigma70_r4_2"/>
    <property type="match status" value="1"/>
</dbReference>
<dbReference type="NCBIfam" id="NF006089">
    <property type="entry name" value="PRK08241.1"/>
    <property type="match status" value="1"/>
</dbReference>
<dbReference type="InterPro" id="IPR013324">
    <property type="entry name" value="RNA_pol_sigma_r3/r4-like"/>
</dbReference>
<evidence type="ECO:0000256" key="3">
    <source>
        <dbReference type="ARBA" id="ARBA00023015"/>
    </source>
</evidence>
<evidence type="ECO:0000259" key="10">
    <source>
        <dbReference type="Pfam" id="PF12680"/>
    </source>
</evidence>
<dbReference type="Pfam" id="PF12680">
    <property type="entry name" value="SnoaL_2"/>
    <property type="match status" value="1"/>
</dbReference>
<dbReference type="SUPFAM" id="SSF88946">
    <property type="entry name" value="Sigma2 domain of RNA polymerase sigma factors"/>
    <property type="match status" value="1"/>
</dbReference>
<evidence type="ECO:0000256" key="1">
    <source>
        <dbReference type="ARBA" id="ARBA00010641"/>
    </source>
</evidence>
<dbReference type="NCBIfam" id="TIGR02960">
    <property type="entry name" value="SigX5"/>
    <property type="match status" value="1"/>
</dbReference>
<dbReference type="Gene3D" id="1.10.1740.10">
    <property type="match status" value="1"/>
</dbReference>
<dbReference type="PANTHER" id="PTHR43133">
    <property type="entry name" value="RNA POLYMERASE ECF-TYPE SIGMA FACTO"/>
    <property type="match status" value="1"/>
</dbReference>
<comment type="subunit">
    <text evidence="2">Interacts transiently with the RNA polymerase catalytic core formed by RpoA, RpoB, RpoC and RpoZ (2 alpha, 1 beta, 1 beta' and 1 omega subunit) to form the RNA polymerase holoenzyme that can initiate transcription.</text>
</comment>
<keyword evidence="5 7" id="KW-0238">DNA-binding</keyword>
<dbReference type="InterPro" id="IPR039425">
    <property type="entry name" value="RNA_pol_sigma-70-like"/>
</dbReference>
<evidence type="ECO:0000313" key="12">
    <source>
        <dbReference type="Proteomes" id="UP001596298"/>
    </source>
</evidence>
<comment type="caution">
    <text evidence="11">The sequence shown here is derived from an EMBL/GenBank/DDBJ whole genome shotgun (WGS) entry which is preliminary data.</text>
</comment>
<feature type="domain" description="SnoaL-like" evidence="10">
    <location>
        <begin position="216"/>
        <end position="312"/>
    </location>
</feature>
<evidence type="ECO:0000259" key="9">
    <source>
        <dbReference type="Pfam" id="PF08281"/>
    </source>
</evidence>
<dbReference type="InterPro" id="IPR007627">
    <property type="entry name" value="RNA_pol_sigma70_r2"/>
</dbReference>
<comment type="similarity">
    <text evidence="1 7">Belongs to the sigma-70 factor family. ECF subfamily.</text>
</comment>
<feature type="domain" description="RNA polymerase sigma factor 70 region 4 type 2" evidence="9">
    <location>
        <begin position="143"/>
        <end position="194"/>
    </location>
</feature>
<evidence type="ECO:0000256" key="6">
    <source>
        <dbReference type="ARBA" id="ARBA00023163"/>
    </source>
</evidence>
<feature type="domain" description="RNA polymerase sigma-70 region 2" evidence="8">
    <location>
        <begin position="20"/>
        <end position="87"/>
    </location>
</feature>
<dbReference type="SUPFAM" id="SSF88659">
    <property type="entry name" value="Sigma3 and sigma4 domains of RNA polymerase sigma factors"/>
    <property type="match status" value="1"/>
</dbReference>
<dbReference type="Gene3D" id="1.10.10.10">
    <property type="entry name" value="Winged helix-like DNA-binding domain superfamily/Winged helix DNA-binding domain"/>
    <property type="match status" value="1"/>
</dbReference>
<organism evidence="11 12">
    <name type="scientific">Flexivirga alba</name>
    <dbReference type="NCBI Taxonomy" id="702742"/>
    <lineage>
        <taxon>Bacteria</taxon>
        <taxon>Bacillati</taxon>
        <taxon>Actinomycetota</taxon>
        <taxon>Actinomycetes</taxon>
        <taxon>Micrococcales</taxon>
        <taxon>Dermacoccaceae</taxon>
        <taxon>Flexivirga</taxon>
    </lineage>
</organism>
<dbReference type="InterPro" id="IPR037401">
    <property type="entry name" value="SnoaL-like"/>
</dbReference>
<evidence type="ECO:0000256" key="2">
    <source>
        <dbReference type="ARBA" id="ARBA00011344"/>
    </source>
</evidence>
<evidence type="ECO:0000256" key="5">
    <source>
        <dbReference type="ARBA" id="ARBA00023125"/>
    </source>
</evidence>
<sequence>MSAELLERARAGDREAFTALVEPHHRELHVHCYRMLGSVQDAEDVLQDTLLAAWLGLAGFEGRSSVRTWLYRIATNRCLNHLRSAKRQPATTAAAMPVPAPEPTRLGEVPWLQPYPDVLLEELPDRVPGPEARYEAREAISLAFITAVQLLPPNQRAALLMRDVLGYRAKEAAELLDLTEDAVTNALKRARATLDAAQVAGQPTPTDESVEQVLLDRFVTAFSEHDVDGLVALMSDDVWVRMPPLPFEYRGTEAVHRFFTAIHPHWRQSDRLVPVRANGQPAWGAYSRDRGTGIRHLTGLYVLGVDGGRICELTRFETTLAPYFGLPRTLD</sequence>
<name>A0ABW2ABX2_9MICO</name>
<dbReference type="InterPro" id="IPR013249">
    <property type="entry name" value="RNA_pol_sigma70_r4_t2"/>
</dbReference>
<keyword evidence="12" id="KW-1185">Reference proteome</keyword>
<dbReference type="NCBIfam" id="TIGR02937">
    <property type="entry name" value="sigma70-ECF"/>
    <property type="match status" value="1"/>
</dbReference>
<keyword evidence="6 7" id="KW-0804">Transcription</keyword>
<proteinExistence type="inferred from homology"/>
<dbReference type="InterPro" id="IPR000838">
    <property type="entry name" value="RNA_pol_sigma70_ECF_CS"/>
</dbReference>